<gene>
    <name evidence="1" type="primary">Erv31_0</name>
    <name evidence="1" type="ORF">CEUAER_R13009</name>
</gene>
<comment type="caution">
    <text evidence="1">The sequence shown here is derived from an EMBL/GenBank/DDBJ whole genome shotgun (WGS) entry which is preliminary data.</text>
</comment>
<feature type="non-terminal residue" evidence="1">
    <location>
        <position position="1"/>
    </location>
</feature>
<dbReference type="Gene3D" id="1.10.287.210">
    <property type="match status" value="1"/>
</dbReference>
<dbReference type="Proteomes" id="UP000519239">
    <property type="component" value="Unassembled WGS sequence"/>
</dbReference>
<protein>
    <submittedName>
        <fullName evidence="1">ENR1 protein</fullName>
    </submittedName>
</protein>
<sequence length="58" mass="6553">NLNRIIQLQAVLEIITHEKAEALDFLSNQVTQMRTTLCQHLMALNYLLAEEVGVCGKL</sequence>
<dbReference type="SUPFAM" id="SSF58069">
    <property type="entry name" value="Virus ectodomain"/>
    <property type="match status" value="1"/>
</dbReference>
<dbReference type="OrthoDB" id="9950230at2759"/>
<reference evidence="1 2" key="1">
    <citation type="submission" date="2019-09" db="EMBL/GenBank/DDBJ databases">
        <title>Bird 10,000 Genomes (B10K) Project - Family phase.</title>
        <authorList>
            <person name="Zhang G."/>
        </authorList>
    </citation>
    <scope>NUCLEOTIDE SEQUENCE [LARGE SCALE GENOMIC DNA]</scope>
    <source>
        <strain evidence="1">B10K-CU-031-02</strain>
        <tissue evidence="1">Muscle</tissue>
    </source>
</reference>
<proteinExistence type="predicted"/>
<feature type="non-terminal residue" evidence="1">
    <location>
        <position position="58"/>
    </location>
</feature>
<accession>A0A7L4JII4</accession>
<name>A0A7L4JII4_9AVES</name>
<dbReference type="AlphaFoldDB" id="A0A7L4JII4"/>
<evidence type="ECO:0000313" key="1">
    <source>
        <dbReference type="EMBL" id="NXY40477.1"/>
    </source>
</evidence>
<organism evidence="1 2">
    <name type="scientific">Ceuthmochares aereus</name>
    <dbReference type="NCBI Taxonomy" id="1961834"/>
    <lineage>
        <taxon>Eukaryota</taxon>
        <taxon>Metazoa</taxon>
        <taxon>Chordata</taxon>
        <taxon>Craniata</taxon>
        <taxon>Vertebrata</taxon>
        <taxon>Euteleostomi</taxon>
        <taxon>Archelosauria</taxon>
        <taxon>Archosauria</taxon>
        <taxon>Dinosauria</taxon>
        <taxon>Saurischia</taxon>
        <taxon>Theropoda</taxon>
        <taxon>Coelurosauria</taxon>
        <taxon>Aves</taxon>
        <taxon>Neognathae</taxon>
        <taxon>Neoaves</taxon>
        <taxon>Otidimorphae</taxon>
        <taxon>Cuculiformes</taxon>
        <taxon>Cuculidae</taxon>
        <taxon>Ceuthmochares</taxon>
    </lineage>
</organism>
<keyword evidence="2" id="KW-1185">Reference proteome</keyword>
<evidence type="ECO:0000313" key="2">
    <source>
        <dbReference type="Proteomes" id="UP000519239"/>
    </source>
</evidence>
<dbReference type="EMBL" id="VWPQ01000077">
    <property type="protein sequence ID" value="NXY40477.1"/>
    <property type="molecule type" value="Genomic_DNA"/>
</dbReference>